<organism evidence="2 3">
    <name type="scientific">Patella caerulea</name>
    <name type="common">Rayed Mediterranean limpet</name>
    <dbReference type="NCBI Taxonomy" id="87958"/>
    <lineage>
        <taxon>Eukaryota</taxon>
        <taxon>Metazoa</taxon>
        <taxon>Spiralia</taxon>
        <taxon>Lophotrochozoa</taxon>
        <taxon>Mollusca</taxon>
        <taxon>Gastropoda</taxon>
        <taxon>Patellogastropoda</taxon>
        <taxon>Patelloidea</taxon>
        <taxon>Patellidae</taxon>
        <taxon>Patella</taxon>
    </lineage>
</organism>
<feature type="region of interest" description="Disordered" evidence="1">
    <location>
        <begin position="100"/>
        <end position="170"/>
    </location>
</feature>
<proteinExistence type="predicted"/>
<dbReference type="EMBL" id="JAZGQO010000008">
    <property type="protein sequence ID" value="KAK6180218.1"/>
    <property type="molecule type" value="Genomic_DNA"/>
</dbReference>
<keyword evidence="3" id="KW-1185">Reference proteome</keyword>
<reference evidence="2 3" key="1">
    <citation type="submission" date="2024-01" db="EMBL/GenBank/DDBJ databases">
        <title>The genome of the rayed Mediterranean limpet Patella caerulea (Linnaeus, 1758).</title>
        <authorList>
            <person name="Anh-Thu Weber A."/>
            <person name="Halstead-Nussloch G."/>
        </authorList>
    </citation>
    <scope>NUCLEOTIDE SEQUENCE [LARGE SCALE GENOMIC DNA]</scope>
    <source>
        <strain evidence="2">AATW-2023a</strain>
        <tissue evidence="2">Whole specimen</tissue>
    </source>
</reference>
<name>A0AAN8JUF6_PATCE</name>
<dbReference type="AlphaFoldDB" id="A0AAN8JUF6"/>
<gene>
    <name evidence="2" type="ORF">SNE40_012410</name>
</gene>
<feature type="compositionally biased region" description="Polar residues" evidence="1">
    <location>
        <begin position="107"/>
        <end position="130"/>
    </location>
</feature>
<evidence type="ECO:0000313" key="3">
    <source>
        <dbReference type="Proteomes" id="UP001347796"/>
    </source>
</evidence>
<sequence length="190" mass="21197">MESQSHKRKKDHGGKIQCTSCQLIMDKEHFKLHCERKHGHRTSGIKFTRILESNQKTLSSFVFATKQQNLDNDSTDDVVIGMEKETSTVVKTIEDNVTELEPPMSATRDSSVKASNDNLDSDNESTSGSSVIDEEVAEIIQPPQPQEALLSVSPDTNPGPRQPILKNYAPRKYGKKSVILRQVGTRSFRG</sequence>
<dbReference type="Proteomes" id="UP001347796">
    <property type="component" value="Unassembled WGS sequence"/>
</dbReference>
<evidence type="ECO:0000256" key="1">
    <source>
        <dbReference type="SAM" id="MobiDB-lite"/>
    </source>
</evidence>
<comment type="caution">
    <text evidence="2">The sequence shown here is derived from an EMBL/GenBank/DDBJ whole genome shotgun (WGS) entry which is preliminary data.</text>
</comment>
<evidence type="ECO:0000313" key="2">
    <source>
        <dbReference type="EMBL" id="KAK6180218.1"/>
    </source>
</evidence>
<protein>
    <submittedName>
        <fullName evidence="2">Uncharacterized protein</fullName>
    </submittedName>
</protein>
<accession>A0AAN8JUF6</accession>